<dbReference type="InterPro" id="IPR017860">
    <property type="entry name" value="Peptidase_M22_CS"/>
</dbReference>
<keyword evidence="2 8" id="KW-0808">Transferase</keyword>
<dbReference type="PANTHER" id="PTHR11735:SF6">
    <property type="entry name" value="TRNA N6-ADENOSINE THREONYLCARBAMOYLTRANSFERASE, MITOCHONDRIAL"/>
    <property type="match status" value="1"/>
</dbReference>
<sequence>MKILAIETSCDETAVSVIEANQNSGAHFAGTEITVLGDALLSQVELHARYGGVYPNLARREHTKNLVPLLREALSEAQLLRPTKETEITKEQIASIKVQLEREPELFVFLTALLAEIATPDIDAIAVTEGPGLEPALWVGINFAKALSLAWNKPLIPVNHMEGHVVSSLLESGKGDTKCIPDVQFPAIALLISGGHTELIQMDGWHHYRLIGATRDDAVGEAFDKVARMMELGYPGGPVVSKLAQRAREQERPEKFTLPRPMMNSNDLDFSFSGLKTSVLYTLHDNEPLSEIDKEIMCRAFEDAVTDILIKKTKRAIEEYHARTIILGGGVSANTHIREAFSRLVEQERKEVTLYLPEPKHTTDNAVMIGAAGYLKHCKGDAESPHADIRAQGNLKLAS</sequence>
<dbReference type="HAMAP" id="MF_01445">
    <property type="entry name" value="TsaD"/>
    <property type="match status" value="1"/>
</dbReference>
<dbReference type="EC" id="2.3.1.234" evidence="8"/>
<dbReference type="PROSITE" id="PS01016">
    <property type="entry name" value="GLYCOPROTEASE"/>
    <property type="match status" value="1"/>
</dbReference>
<dbReference type="NCBIfam" id="TIGR03723">
    <property type="entry name" value="T6A_TsaD_YgjD"/>
    <property type="match status" value="1"/>
</dbReference>
<comment type="caution">
    <text evidence="10">The sequence shown here is derived from an EMBL/GenBank/DDBJ whole genome shotgun (WGS) entry which is preliminary data.</text>
</comment>
<evidence type="ECO:0000256" key="1">
    <source>
        <dbReference type="ARBA" id="ARBA00022490"/>
    </source>
</evidence>
<comment type="catalytic activity">
    <reaction evidence="7 8">
        <text>L-threonylcarbamoyladenylate + adenosine(37) in tRNA = N(6)-L-threonylcarbamoyladenosine(37) in tRNA + AMP + H(+)</text>
        <dbReference type="Rhea" id="RHEA:37059"/>
        <dbReference type="Rhea" id="RHEA-COMP:10162"/>
        <dbReference type="Rhea" id="RHEA-COMP:10163"/>
        <dbReference type="ChEBI" id="CHEBI:15378"/>
        <dbReference type="ChEBI" id="CHEBI:73682"/>
        <dbReference type="ChEBI" id="CHEBI:74411"/>
        <dbReference type="ChEBI" id="CHEBI:74418"/>
        <dbReference type="ChEBI" id="CHEBI:456215"/>
        <dbReference type="EC" id="2.3.1.234"/>
    </reaction>
</comment>
<keyword evidence="3 8" id="KW-0819">tRNA processing</keyword>
<keyword evidence="4 8" id="KW-0479">Metal-binding</keyword>
<feature type="binding site" evidence="8">
    <location>
        <begin position="191"/>
        <end position="195"/>
    </location>
    <ligand>
        <name>substrate</name>
    </ligand>
</feature>
<evidence type="ECO:0000256" key="8">
    <source>
        <dbReference type="HAMAP-Rule" id="MF_01445"/>
    </source>
</evidence>
<accession>A0A2M6WES7</accession>
<feature type="binding site" evidence="8">
    <location>
        <position position="164"/>
    </location>
    <ligand>
        <name>Fe cation</name>
        <dbReference type="ChEBI" id="CHEBI:24875"/>
    </ligand>
</feature>
<proteinExistence type="inferred from homology"/>
<comment type="subcellular location">
    <subcellularLocation>
        <location evidence="8">Cytoplasm</location>
    </subcellularLocation>
</comment>
<comment type="cofactor">
    <cofactor evidence="8">
        <name>Fe(2+)</name>
        <dbReference type="ChEBI" id="CHEBI:29033"/>
    </cofactor>
    <text evidence="8">Binds 1 Fe(2+) ion per subunit.</text>
</comment>
<dbReference type="SUPFAM" id="SSF53067">
    <property type="entry name" value="Actin-like ATPase domain"/>
    <property type="match status" value="3"/>
</dbReference>
<evidence type="ECO:0000256" key="2">
    <source>
        <dbReference type="ARBA" id="ARBA00022679"/>
    </source>
</evidence>
<dbReference type="GO" id="GO:0005737">
    <property type="term" value="C:cytoplasm"/>
    <property type="evidence" value="ECO:0007669"/>
    <property type="project" value="UniProtKB-SubCell"/>
</dbReference>
<dbReference type="InterPro" id="IPR017861">
    <property type="entry name" value="KAE1/TsaD"/>
</dbReference>
<evidence type="ECO:0000256" key="5">
    <source>
        <dbReference type="ARBA" id="ARBA00023004"/>
    </source>
</evidence>
<dbReference type="EMBL" id="PFBJ01000006">
    <property type="protein sequence ID" value="PIT91289.1"/>
    <property type="molecule type" value="Genomic_DNA"/>
</dbReference>
<keyword evidence="5 8" id="KW-0408">Iron</keyword>
<keyword evidence="6 8" id="KW-0012">Acyltransferase</keyword>
<name>A0A2M6WES7_9BACT</name>
<dbReference type="GO" id="GO:0002949">
    <property type="term" value="P:tRNA threonylcarbamoyladenosine modification"/>
    <property type="evidence" value="ECO:0007669"/>
    <property type="project" value="UniProtKB-UniRule"/>
</dbReference>
<gene>
    <name evidence="8 10" type="primary">tsaD</name>
    <name evidence="10" type="ORF">COU17_01550</name>
</gene>
<evidence type="ECO:0000256" key="6">
    <source>
        <dbReference type="ARBA" id="ARBA00023315"/>
    </source>
</evidence>
<dbReference type="GO" id="GO:0005506">
    <property type="term" value="F:iron ion binding"/>
    <property type="evidence" value="ECO:0007669"/>
    <property type="project" value="UniProtKB-UniRule"/>
</dbReference>
<feature type="binding site" evidence="8">
    <location>
        <position position="334"/>
    </location>
    <ligand>
        <name>substrate</name>
    </ligand>
</feature>
<evidence type="ECO:0000256" key="4">
    <source>
        <dbReference type="ARBA" id="ARBA00022723"/>
    </source>
</evidence>
<evidence type="ECO:0000313" key="10">
    <source>
        <dbReference type="EMBL" id="PIT91289.1"/>
    </source>
</evidence>
<dbReference type="PANTHER" id="PTHR11735">
    <property type="entry name" value="TRNA N6-ADENOSINE THREONYLCARBAMOYLTRANSFERASE"/>
    <property type="match status" value="1"/>
</dbReference>
<evidence type="ECO:0000256" key="7">
    <source>
        <dbReference type="ARBA" id="ARBA00048117"/>
    </source>
</evidence>
<organism evidence="10 11">
    <name type="scientific">Candidatus Kaiserbacteria bacterium CG10_big_fil_rev_8_21_14_0_10_49_17</name>
    <dbReference type="NCBI Taxonomy" id="1974609"/>
    <lineage>
        <taxon>Bacteria</taxon>
        <taxon>Candidatus Kaiseribacteriota</taxon>
    </lineage>
</organism>
<comment type="function">
    <text evidence="8">Required for the formation of a threonylcarbamoyl group on adenosine at position 37 (t(6)A37) in tRNAs that read codons beginning with adenine. Is involved in the transfer of the threonylcarbamoyl moiety of threonylcarbamoyl-AMP (TC-AMP) to the N6 group of A37, together with TsaE and TsaB. TsaD likely plays a direct catalytic role in this reaction.</text>
</comment>
<dbReference type="InterPro" id="IPR000905">
    <property type="entry name" value="Gcp-like_dom"/>
</dbReference>
<dbReference type="Pfam" id="PF00814">
    <property type="entry name" value="TsaD"/>
    <property type="match status" value="2"/>
</dbReference>
<dbReference type="FunFam" id="3.30.420.40:FF:000040">
    <property type="entry name" value="tRNA N6-adenosine threonylcarbamoyltransferase"/>
    <property type="match status" value="1"/>
</dbReference>
<evidence type="ECO:0000259" key="9">
    <source>
        <dbReference type="Pfam" id="PF00814"/>
    </source>
</evidence>
<dbReference type="Gene3D" id="3.30.420.40">
    <property type="match status" value="2"/>
</dbReference>
<dbReference type="InterPro" id="IPR043129">
    <property type="entry name" value="ATPase_NBD"/>
</dbReference>
<dbReference type="NCBIfam" id="TIGR00329">
    <property type="entry name" value="gcp_kae1"/>
    <property type="match status" value="1"/>
</dbReference>
<comment type="similarity">
    <text evidence="8">Belongs to the KAE1 / TsaD family.</text>
</comment>
<feature type="binding site" evidence="8">
    <location>
        <position position="364"/>
    </location>
    <ligand>
        <name>Fe cation</name>
        <dbReference type="ChEBI" id="CHEBI:24875"/>
    </ligand>
</feature>
<feature type="binding site" evidence="8">
    <location>
        <position position="160"/>
    </location>
    <ligand>
        <name>Fe cation</name>
        <dbReference type="ChEBI" id="CHEBI:24875"/>
    </ligand>
</feature>
<dbReference type="PRINTS" id="PR00789">
    <property type="entry name" value="OSIALOPTASE"/>
</dbReference>
<reference evidence="11" key="1">
    <citation type="submission" date="2017-09" db="EMBL/GenBank/DDBJ databases">
        <title>Depth-based differentiation of microbial function through sediment-hosted aquifers and enrichment of novel symbionts in the deep terrestrial subsurface.</title>
        <authorList>
            <person name="Probst A.J."/>
            <person name="Ladd B."/>
            <person name="Jarett J.K."/>
            <person name="Geller-Mcgrath D.E."/>
            <person name="Sieber C.M.K."/>
            <person name="Emerson J.B."/>
            <person name="Anantharaman K."/>
            <person name="Thomas B.C."/>
            <person name="Malmstrom R."/>
            <person name="Stieglmeier M."/>
            <person name="Klingl A."/>
            <person name="Woyke T."/>
            <person name="Ryan C.M."/>
            <person name="Banfield J.F."/>
        </authorList>
    </citation>
    <scope>NUCLEOTIDE SEQUENCE [LARGE SCALE GENOMIC DNA]</scope>
</reference>
<dbReference type="AlphaFoldDB" id="A0A2M6WES7"/>
<protein>
    <recommendedName>
        <fullName evidence="8">tRNA N6-adenosine threonylcarbamoyltransferase</fullName>
        <ecNumber evidence="8">2.3.1.234</ecNumber>
    </recommendedName>
    <alternativeName>
        <fullName evidence="8">N6-L-threonylcarbamoyladenine synthase</fullName>
        <shortName evidence="8">t(6)A synthase</shortName>
    </alternativeName>
    <alternativeName>
        <fullName evidence="8">t(6)A37 threonylcarbamoyladenosine biosynthesis protein TsaD</fullName>
    </alternativeName>
    <alternativeName>
        <fullName evidence="8">tRNA threonylcarbamoyladenosine biosynthesis protein TsaD</fullName>
    </alternativeName>
</protein>
<dbReference type="GO" id="GO:0061711">
    <property type="term" value="F:tRNA N(6)-L-threonylcarbamoyladenine synthase activity"/>
    <property type="evidence" value="ECO:0007669"/>
    <property type="project" value="UniProtKB-EC"/>
</dbReference>
<evidence type="ECO:0000313" key="11">
    <source>
        <dbReference type="Proteomes" id="UP000228809"/>
    </source>
</evidence>
<comment type="caution">
    <text evidence="8">Lacks conserved residue(s) required for the propagation of feature annotation.</text>
</comment>
<evidence type="ECO:0000256" key="3">
    <source>
        <dbReference type="ARBA" id="ARBA00022694"/>
    </source>
</evidence>
<feature type="binding site" evidence="8">
    <location>
        <position position="237"/>
    </location>
    <ligand>
        <name>substrate</name>
    </ligand>
</feature>
<feature type="domain" description="Gcp-like" evidence="9">
    <location>
        <begin position="115"/>
        <end position="370"/>
    </location>
</feature>
<feature type="domain" description="Gcp-like" evidence="9">
    <location>
        <begin position="35"/>
        <end position="79"/>
    </location>
</feature>
<feature type="binding site" evidence="8">
    <location>
        <position position="224"/>
    </location>
    <ligand>
        <name>substrate</name>
    </ligand>
</feature>
<dbReference type="InterPro" id="IPR022450">
    <property type="entry name" value="TsaD"/>
</dbReference>
<dbReference type="Proteomes" id="UP000228809">
    <property type="component" value="Unassembled WGS sequence"/>
</dbReference>
<keyword evidence="1 8" id="KW-0963">Cytoplasm</keyword>
<dbReference type="CDD" id="cd24133">
    <property type="entry name" value="ASKHA_NBD_TsaD_bac"/>
    <property type="match status" value="1"/>
</dbReference>